<dbReference type="RefSeq" id="WP_011894300.1">
    <property type="nucleotide sequence ID" value="NZ_JACKST010000149.1"/>
</dbReference>
<sequence>MGVVLGLSLTSIDVAWVLVDEADGSVLDHDVIDVHDDQIAGAAARGAHAIATNSGFDVDRVRLTWDEDVASDGRTLRTQLGDMGFPAVETVPVGRAIVVMVPADLTPDLALAYGAVFAEIESQKTIASSSRRRVRGLTRMRLGAAVVGAAAAAAFGGLLLTSGSATQVEQTAAVMVPAAEAGWVAVTVPAPAHGPATAGFRVVEPDEETVAESTQPVRQVRAVAPAPAASVVTGVPHLPEGVPHLVDAAAETAAAPEPTPAAVADGQSHLPADLPDVSVVHLPDTEMTVPVNLFTALP</sequence>
<name>A0A378SLV6_9MYCO</name>
<evidence type="ECO:0000313" key="2">
    <source>
        <dbReference type="EMBL" id="STZ43690.1"/>
    </source>
</evidence>
<evidence type="ECO:0000259" key="1">
    <source>
        <dbReference type="Pfam" id="PF23717"/>
    </source>
</evidence>
<reference evidence="2 3" key="1">
    <citation type="submission" date="2018-06" db="EMBL/GenBank/DDBJ databases">
        <authorList>
            <consortium name="Pathogen Informatics"/>
            <person name="Doyle S."/>
        </authorList>
    </citation>
    <scope>NUCLEOTIDE SEQUENCE [LARGE SCALE GENOMIC DNA]</scope>
    <source>
        <strain evidence="2 3">NCTC10742</strain>
    </source>
</reference>
<dbReference type="Proteomes" id="UP000254291">
    <property type="component" value="Unassembled WGS sequence"/>
</dbReference>
<proteinExistence type="predicted"/>
<gene>
    <name evidence="2" type="ORF">NCTC10742_02920</name>
</gene>
<feature type="domain" description="DUF7159" evidence="1">
    <location>
        <begin position="3"/>
        <end position="96"/>
    </location>
</feature>
<organism evidence="2 3">
    <name type="scientific">Mycolicibacterium gilvum</name>
    <dbReference type="NCBI Taxonomy" id="1804"/>
    <lineage>
        <taxon>Bacteria</taxon>
        <taxon>Bacillati</taxon>
        <taxon>Actinomycetota</taxon>
        <taxon>Actinomycetes</taxon>
        <taxon>Mycobacteriales</taxon>
        <taxon>Mycobacteriaceae</taxon>
        <taxon>Mycolicibacterium</taxon>
    </lineage>
</organism>
<dbReference type="AlphaFoldDB" id="A0A378SLV6"/>
<dbReference type="EMBL" id="UGQM01000001">
    <property type="protein sequence ID" value="STZ43690.1"/>
    <property type="molecule type" value="Genomic_DNA"/>
</dbReference>
<dbReference type="OMA" id="GGHHIER"/>
<evidence type="ECO:0000313" key="3">
    <source>
        <dbReference type="Proteomes" id="UP000254291"/>
    </source>
</evidence>
<dbReference type="Pfam" id="PF23717">
    <property type="entry name" value="DUF7159"/>
    <property type="match status" value="1"/>
</dbReference>
<protein>
    <recommendedName>
        <fullName evidence="1">DUF7159 domain-containing protein</fullName>
    </recommendedName>
</protein>
<dbReference type="InterPro" id="IPR055583">
    <property type="entry name" value="DUF7159"/>
</dbReference>
<accession>A0A378SLV6</accession>